<dbReference type="OrthoDB" id="5687299at2"/>
<comment type="subunit">
    <text evidence="1 7">Homotetramer.</text>
</comment>
<dbReference type="InterPro" id="IPR017593">
    <property type="entry name" value="Allantoinase"/>
</dbReference>
<keyword evidence="2 7" id="KW-0659">Purine metabolism</keyword>
<dbReference type="InterPro" id="IPR047604">
    <property type="entry name" value="Allantoinase_bact"/>
</dbReference>
<dbReference type="UniPathway" id="UPA00395">
    <property type="reaction ID" value="UER00653"/>
</dbReference>
<dbReference type="EC" id="3.5.2.5" evidence="7"/>
<reference evidence="10" key="1">
    <citation type="submission" date="2016-10" db="EMBL/GenBank/DDBJ databases">
        <authorList>
            <person name="Varghese N."/>
            <person name="Submissions S."/>
        </authorList>
    </citation>
    <scope>NUCLEOTIDE SEQUENCE [LARGE SCALE GENOMIC DNA]</scope>
    <source>
        <strain evidence="10">N6PO6</strain>
    </source>
</reference>
<evidence type="ECO:0000259" key="8">
    <source>
        <dbReference type="Pfam" id="PF01979"/>
    </source>
</evidence>
<keyword evidence="10" id="KW-1185">Reference proteome</keyword>
<accession>A0A1I4W0Y4</accession>
<dbReference type="Pfam" id="PF01979">
    <property type="entry name" value="Amidohydro_1"/>
    <property type="match status" value="1"/>
</dbReference>
<feature type="binding site" evidence="7">
    <location>
        <position position="242"/>
    </location>
    <ligand>
        <name>Zn(2+)</name>
        <dbReference type="ChEBI" id="CHEBI:29105"/>
        <label>2</label>
    </ligand>
</feature>
<sequence>MSFDLIIKNGTVILENEARIIDIAINAGKIVAIGENLGKAHKVMDANGMIIAPGMVDSHTHISEPGRTHWEGYATATRAAARGGITTMIEMPLNQLPATVDRKTVALKFDAAKGKLSVDVGMYGGLVPYNLDRLHELDEAGVIGFKCFVATCGDRGIDNDFREVNDWQFYEGARQLAEKDHILLVHCENALICDGLGDKAREEGRLTAHDYVASRPVFTEVEAIRRVIYLAKVAGCRLHICHVSSPEGVDEVTRARREGQAVTCESCPHYFLMDTDRFAEIGTLAKCSPPIRDAKNQQGLWDKLFKGEIDCIVSDHSPCPPEMKEGDIMQAWGGIAGLQSSMDMMFDAAVQKRGMPLAQFARLMSTNAADIFGLQQKGRIAPGKDADLVFIQPDSHYVLKAEDLEYRHKVSPYIGWSIGARIVRTVLRGEVIYDSEQGFAPTPTGKFIIKSQPQ</sequence>
<dbReference type="PANTHER" id="PTHR43668:SF4">
    <property type="entry name" value="ALLANTOINASE"/>
    <property type="match status" value="1"/>
</dbReference>
<dbReference type="Gene3D" id="3.20.20.140">
    <property type="entry name" value="Metal-dependent hydrolases"/>
    <property type="match status" value="1"/>
</dbReference>
<dbReference type="GO" id="GO:0004038">
    <property type="term" value="F:allantoinase activity"/>
    <property type="evidence" value="ECO:0007669"/>
    <property type="project" value="UniProtKB-UniRule"/>
</dbReference>
<dbReference type="NCBIfam" id="NF005960">
    <property type="entry name" value="PRK08044.1"/>
    <property type="match status" value="1"/>
</dbReference>
<dbReference type="PANTHER" id="PTHR43668">
    <property type="entry name" value="ALLANTOINASE"/>
    <property type="match status" value="1"/>
</dbReference>
<keyword evidence="3 7" id="KW-0479">Metal-binding</keyword>
<dbReference type="GO" id="GO:0000256">
    <property type="term" value="P:allantoin catabolic process"/>
    <property type="evidence" value="ECO:0007669"/>
    <property type="project" value="UniProtKB-UniRule"/>
</dbReference>
<name>A0A1I4W0Y4_9GAMM</name>
<dbReference type="GO" id="GO:0008270">
    <property type="term" value="F:zinc ion binding"/>
    <property type="evidence" value="ECO:0007669"/>
    <property type="project" value="InterPro"/>
</dbReference>
<feature type="binding site" description="via carbamate group" evidence="7">
    <location>
        <position position="146"/>
    </location>
    <ligand>
        <name>Zn(2+)</name>
        <dbReference type="ChEBI" id="CHEBI:29105"/>
        <label>2</label>
    </ligand>
</feature>
<dbReference type="STRING" id="1367852.SAMN05216516_102207"/>
<evidence type="ECO:0000313" key="10">
    <source>
        <dbReference type="Proteomes" id="UP000242222"/>
    </source>
</evidence>
<dbReference type="Gene3D" id="2.30.40.10">
    <property type="entry name" value="Urease, subunit C, domain 1"/>
    <property type="match status" value="1"/>
</dbReference>
<gene>
    <name evidence="7" type="primary">allB</name>
    <name evidence="9" type="ORF">SAMN05216516_102207</name>
</gene>
<dbReference type="GO" id="GO:0050897">
    <property type="term" value="F:cobalt ion binding"/>
    <property type="evidence" value="ECO:0007669"/>
    <property type="project" value="InterPro"/>
</dbReference>
<dbReference type="SUPFAM" id="SSF51338">
    <property type="entry name" value="Composite domain of metallo-dependent hydrolases"/>
    <property type="match status" value="1"/>
</dbReference>
<feature type="binding site" description="via carbamate group" evidence="7">
    <location>
        <position position="146"/>
    </location>
    <ligand>
        <name>Zn(2+)</name>
        <dbReference type="ChEBI" id="CHEBI:29105"/>
        <label>1</label>
    </ligand>
</feature>
<dbReference type="HAMAP" id="MF_01645">
    <property type="entry name" value="Hydantoinase"/>
    <property type="match status" value="1"/>
</dbReference>
<dbReference type="Proteomes" id="UP000242222">
    <property type="component" value="Unassembled WGS sequence"/>
</dbReference>
<dbReference type="RefSeq" id="WP_092875570.1">
    <property type="nucleotide sequence ID" value="NZ_FOVC01000002.1"/>
</dbReference>
<comment type="catalytic activity">
    <reaction evidence="7">
        <text>(S)-allantoin + H2O = allantoate + H(+)</text>
        <dbReference type="Rhea" id="RHEA:17029"/>
        <dbReference type="ChEBI" id="CHEBI:15377"/>
        <dbReference type="ChEBI" id="CHEBI:15378"/>
        <dbReference type="ChEBI" id="CHEBI:15678"/>
        <dbReference type="ChEBI" id="CHEBI:17536"/>
        <dbReference type="EC" id="3.5.2.5"/>
    </reaction>
</comment>
<evidence type="ECO:0000256" key="1">
    <source>
        <dbReference type="ARBA" id="ARBA00011881"/>
    </source>
</evidence>
<comment type="pathway">
    <text evidence="7">Nitrogen metabolism; (S)-allantoin degradation; allantoate from (S)-allantoin: step 1/1.</text>
</comment>
<feature type="domain" description="Amidohydrolase-related" evidence="8">
    <location>
        <begin position="50"/>
        <end position="430"/>
    </location>
</feature>
<evidence type="ECO:0000256" key="7">
    <source>
        <dbReference type="HAMAP-Rule" id="MF_01645"/>
    </source>
</evidence>
<proteinExistence type="inferred from homology"/>
<feature type="modified residue" description="N6-carboxylysine" evidence="7">
    <location>
        <position position="146"/>
    </location>
</feature>
<dbReference type="InterPro" id="IPR006680">
    <property type="entry name" value="Amidohydro-rel"/>
</dbReference>
<feature type="binding site" evidence="7">
    <location>
        <position position="315"/>
    </location>
    <ligand>
        <name>Zn(2+)</name>
        <dbReference type="ChEBI" id="CHEBI:29105"/>
        <label>1</label>
    </ligand>
</feature>
<feature type="binding site" evidence="7">
    <location>
        <position position="59"/>
    </location>
    <ligand>
        <name>Zn(2+)</name>
        <dbReference type="ChEBI" id="CHEBI:29105"/>
        <label>1</label>
    </ligand>
</feature>
<comment type="function">
    <text evidence="6 7">Catalyzes the conversion of allantoin (5-ureidohydantoin) to allantoic acid by hydrolytic cleavage of the five-member hydantoin ring.</text>
</comment>
<dbReference type="InterPro" id="IPR011059">
    <property type="entry name" value="Metal-dep_hydrolase_composite"/>
</dbReference>
<dbReference type="AlphaFoldDB" id="A0A1I4W0Y4"/>
<dbReference type="EMBL" id="FOVC01000002">
    <property type="protein sequence ID" value="SFN07152.1"/>
    <property type="molecule type" value="Genomic_DNA"/>
</dbReference>
<dbReference type="FunFam" id="3.20.20.140:FF:000013">
    <property type="entry name" value="Allantoinase"/>
    <property type="match status" value="1"/>
</dbReference>
<organism evidence="9 10">
    <name type="scientific">Izhakiella capsodis</name>
    <dbReference type="NCBI Taxonomy" id="1367852"/>
    <lineage>
        <taxon>Bacteria</taxon>
        <taxon>Pseudomonadati</taxon>
        <taxon>Pseudomonadota</taxon>
        <taxon>Gammaproteobacteria</taxon>
        <taxon>Enterobacterales</taxon>
        <taxon>Erwiniaceae</taxon>
        <taxon>Izhakiella</taxon>
    </lineage>
</organism>
<feature type="binding site" evidence="7">
    <location>
        <position position="186"/>
    </location>
    <ligand>
        <name>Zn(2+)</name>
        <dbReference type="ChEBI" id="CHEBI:29105"/>
        <label>2</label>
    </ligand>
</feature>
<evidence type="ECO:0000313" key="9">
    <source>
        <dbReference type="EMBL" id="SFN07152.1"/>
    </source>
</evidence>
<keyword evidence="4 7" id="KW-0378">Hydrolase</keyword>
<dbReference type="GO" id="GO:0006145">
    <property type="term" value="P:purine nucleobase catabolic process"/>
    <property type="evidence" value="ECO:0007669"/>
    <property type="project" value="TreeGrafter"/>
</dbReference>
<dbReference type="InterPro" id="IPR032466">
    <property type="entry name" value="Metal_Hydrolase"/>
</dbReference>
<feature type="binding site" evidence="7">
    <location>
        <position position="61"/>
    </location>
    <ligand>
        <name>Zn(2+)</name>
        <dbReference type="ChEBI" id="CHEBI:29105"/>
        <label>1</label>
    </ligand>
</feature>
<evidence type="ECO:0000256" key="6">
    <source>
        <dbReference type="ARBA" id="ARBA00058805"/>
    </source>
</evidence>
<evidence type="ECO:0000256" key="3">
    <source>
        <dbReference type="ARBA" id="ARBA00022723"/>
    </source>
</evidence>
<dbReference type="GO" id="GO:0005737">
    <property type="term" value="C:cytoplasm"/>
    <property type="evidence" value="ECO:0007669"/>
    <property type="project" value="TreeGrafter"/>
</dbReference>
<dbReference type="SUPFAM" id="SSF51556">
    <property type="entry name" value="Metallo-dependent hydrolases"/>
    <property type="match status" value="1"/>
</dbReference>
<dbReference type="InterPro" id="IPR050138">
    <property type="entry name" value="DHOase/Allantoinase_Hydrolase"/>
</dbReference>
<dbReference type="NCBIfam" id="TIGR03178">
    <property type="entry name" value="allantoinase"/>
    <property type="match status" value="1"/>
</dbReference>
<keyword evidence="5 7" id="KW-0862">Zinc</keyword>
<evidence type="ECO:0000256" key="5">
    <source>
        <dbReference type="ARBA" id="ARBA00022833"/>
    </source>
</evidence>
<evidence type="ECO:0000256" key="4">
    <source>
        <dbReference type="ARBA" id="ARBA00022801"/>
    </source>
</evidence>
<protein>
    <recommendedName>
        <fullName evidence="7">Allantoinase</fullName>
        <ecNumber evidence="7">3.5.2.5</ecNumber>
    </recommendedName>
    <alternativeName>
        <fullName evidence="7">Allantoin-utilizing enzyme</fullName>
    </alternativeName>
</protein>
<evidence type="ECO:0000256" key="2">
    <source>
        <dbReference type="ARBA" id="ARBA00022631"/>
    </source>
</evidence>
<comment type="PTM">
    <text evidence="7">Carboxylation allows a single lysine to coordinate two zinc ions.</text>
</comment>
<comment type="cofactor">
    <cofactor evidence="7">
        <name>Zn(2+)</name>
        <dbReference type="ChEBI" id="CHEBI:29105"/>
    </cofactor>
    <text evidence="7">Binds 2 Zn(2+) ions per subunit.</text>
</comment>
<comment type="similarity">
    <text evidence="7">Belongs to the metallo-dependent hydrolases superfamily. Allantoinase family.</text>
</comment>